<name>A0ABN5WWH8_9GAMM</name>
<sequence length="150" mass="17220">MSFEELRSEVHKTYMENYVAGFKCNDVTLIDKMVRYPIAYIKNGSVTMCDSYPIDPKSLKEEKGWDHSIDWRFEVTAVNENEAHAVASAVRCKKMVQKSRVFMGFMLSPRQPMGGKCTPSRIQPSDYNTSLRCVACILRAILTVRRLISR</sequence>
<accession>A0ABN5WWH8</accession>
<protein>
    <submittedName>
        <fullName evidence="1">Uncharacterized protein</fullName>
    </submittedName>
</protein>
<gene>
    <name evidence="1" type="ORF">HORIV_31510</name>
</gene>
<keyword evidence="2" id="KW-1185">Reference proteome</keyword>
<evidence type="ECO:0000313" key="2">
    <source>
        <dbReference type="Proteomes" id="UP000289555"/>
    </source>
</evidence>
<reference evidence="2" key="1">
    <citation type="journal article" date="2019" name="Microbiol. Resour. Announc.">
        <title>Complete Genome Sequence of Halomonas olivaria, a Moderately Halophilic Bacterium Isolated from Olive Processing Effluents, Obtained by Nanopore Sequencing.</title>
        <authorList>
            <person name="Nagata S."/>
            <person name="Ii K.M."/>
            <person name="Tsukimi T."/>
            <person name="Miura M.C."/>
            <person name="Galipon J."/>
            <person name="Arakawa K."/>
        </authorList>
    </citation>
    <scope>NUCLEOTIDE SEQUENCE [LARGE SCALE GENOMIC DNA]</scope>
    <source>
        <strain evidence="2">TYRC17</strain>
    </source>
</reference>
<organism evidence="1 2">
    <name type="scientific">Vreelandella olivaria</name>
    <dbReference type="NCBI Taxonomy" id="390919"/>
    <lineage>
        <taxon>Bacteria</taxon>
        <taxon>Pseudomonadati</taxon>
        <taxon>Pseudomonadota</taxon>
        <taxon>Gammaproteobacteria</taxon>
        <taxon>Oceanospirillales</taxon>
        <taxon>Halomonadaceae</taxon>
        <taxon>Vreelandella</taxon>
    </lineage>
</organism>
<dbReference type="EMBL" id="AP019416">
    <property type="protein sequence ID" value="BBI50730.1"/>
    <property type="molecule type" value="Genomic_DNA"/>
</dbReference>
<evidence type="ECO:0000313" key="1">
    <source>
        <dbReference type="EMBL" id="BBI50730.1"/>
    </source>
</evidence>
<dbReference type="Proteomes" id="UP000289555">
    <property type="component" value="Chromosome"/>
</dbReference>
<proteinExistence type="predicted"/>